<organism evidence="2">
    <name type="scientific">marine sediment metagenome</name>
    <dbReference type="NCBI Taxonomy" id="412755"/>
    <lineage>
        <taxon>unclassified sequences</taxon>
        <taxon>metagenomes</taxon>
        <taxon>ecological metagenomes</taxon>
    </lineage>
</organism>
<comment type="caution">
    <text evidence="2">The sequence shown here is derived from an EMBL/GenBank/DDBJ whole genome shotgun (WGS) entry which is preliminary data.</text>
</comment>
<protein>
    <submittedName>
        <fullName evidence="2">Uncharacterized protein</fullName>
    </submittedName>
</protein>
<keyword evidence="1" id="KW-1133">Transmembrane helix</keyword>
<feature type="transmembrane region" description="Helical" evidence="1">
    <location>
        <begin position="12"/>
        <end position="31"/>
    </location>
</feature>
<reference evidence="2" key="1">
    <citation type="journal article" date="2014" name="Front. Microbiol.">
        <title>High frequency of phylogenetically diverse reductive dehalogenase-homologous genes in deep subseafloor sedimentary metagenomes.</title>
        <authorList>
            <person name="Kawai M."/>
            <person name="Futagami T."/>
            <person name="Toyoda A."/>
            <person name="Takaki Y."/>
            <person name="Nishi S."/>
            <person name="Hori S."/>
            <person name="Arai W."/>
            <person name="Tsubouchi T."/>
            <person name="Morono Y."/>
            <person name="Uchiyama I."/>
            <person name="Ito T."/>
            <person name="Fujiyama A."/>
            <person name="Inagaki F."/>
            <person name="Takami H."/>
        </authorList>
    </citation>
    <scope>NUCLEOTIDE SEQUENCE</scope>
    <source>
        <strain evidence="2">Expedition CK06-06</strain>
    </source>
</reference>
<name>X1CGM5_9ZZZZ</name>
<dbReference type="NCBIfam" id="TIGR04088">
    <property type="entry name" value="cognate_SipW"/>
    <property type="match status" value="1"/>
</dbReference>
<dbReference type="AlphaFoldDB" id="X1CGM5"/>
<keyword evidence="1" id="KW-0472">Membrane</keyword>
<sequence>GKLVYVFPYSFFKSPYGFIATMWIPAVIIIVKQIDLIIKRRKREVSQTFDTTTFLLAIILVFSLTRLVAPFFLGTSAYFSDSESASVTFQAGIWHVDATVDINPDTLNLDSEGQWITVYAYIETEYDESVLDIGTVILDDAVPADWGEIQDGCLMVKFVRADVIAYLISEGYVAGDDVPLTVSGVFTNGMEFSGEDTIKVVNN</sequence>
<dbReference type="InterPro" id="IPR023833">
    <property type="entry name" value="Signal_pept_SipW-depend-type"/>
</dbReference>
<dbReference type="EMBL" id="BART01027632">
    <property type="protein sequence ID" value="GAG95428.1"/>
    <property type="molecule type" value="Genomic_DNA"/>
</dbReference>
<evidence type="ECO:0000256" key="1">
    <source>
        <dbReference type="SAM" id="Phobius"/>
    </source>
</evidence>
<feature type="non-terminal residue" evidence="2">
    <location>
        <position position="1"/>
    </location>
</feature>
<accession>X1CGM5</accession>
<feature type="transmembrane region" description="Helical" evidence="1">
    <location>
        <begin position="52"/>
        <end position="73"/>
    </location>
</feature>
<gene>
    <name evidence="2" type="ORF">S01H4_48942</name>
</gene>
<keyword evidence="1" id="KW-0812">Transmembrane</keyword>
<evidence type="ECO:0000313" key="2">
    <source>
        <dbReference type="EMBL" id="GAG95428.1"/>
    </source>
</evidence>
<proteinExistence type="predicted"/>